<sequence>MSALSGLRVLDFSRLLPGPYCTWLLADQGAEVIRVEHPRELAKQARVFGWDRMDDAGRARQRARDMLARGKKSICLDLGDMRAQDALRQLAATVDVVVEDYRPSVLASLGLGHDALSEANPKLVTTSLTLCGQTGPLRDKPGHDPVALALAGVLSRTGEDPEAPGLPGFAAADVATGAHAAFATLAAVMEARATGQGRHVDVAMTDCSMTLLANLVARYENPEDAPPRGARRADMGLWRCADGEWLVTTDMEPRYWQNFCETMGKPHYADWQLDPDRRAEIREGLQAIFATEPRAHWLARLEAAGTQFAPVNTLAEALAEPHFVERGMVIALDAPGGALTQLGPPVRLGAFNSPHPAVSPGTHTAAVLSEIGLDPDQISALEGAQQTGRTSPAQT</sequence>
<organism evidence="1 2">
    <name type="scientific">Citreimonas salinaria</name>
    <dbReference type="NCBI Taxonomy" id="321339"/>
    <lineage>
        <taxon>Bacteria</taxon>
        <taxon>Pseudomonadati</taxon>
        <taxon>Pseudomonadota</taxon>
        <taxon>Alphaproteobacteria</taxon>
        <taxon>Rhodobacterales</taxon>
        <taxon>Roseobacteraceae</taxon>
        <taxon>Citreimonas</taxon>
    </lineage>
</organism>
<dbReference type="InterPro" id="IPR044855">
    <property type="entry name" value="CoA-Trfase_III_dom3_sf"/>
</dbReference>
<dbReference type="AlphaFoldDB" id="A0A1H3L9H8"/>
<dbReference type="RefSeq" id="WP_089884059.1">
    <property type="nucleotide sequence ID" value="NZ_FNPF01000012.1"/>
</dbReference>
<dbReference type="InterPro" id="IPR023606">
    <property type="entry name" value="CoA-Trfase_III_dom_1_sf"/>
</dbReference>
<keyword evidence="2" id="KW-1185">Reference proteome</keyword>
<dbReference type="EMBL" id="FNPF01000012">
    <property type="protein sequence ID" value="SDY61092.1"/>
    <property type="molecule type" value="Genomic_DNA"/>
</dbReference>
<dbReference type="Pfam" id="PF02515">
    <property type="entry name" value="CoA_transf_3"/>
    <property type="match status" value="1"/>
</dbReference>
<dbReference type="PANTHER" id="PTHR48228">
    <property type="entry name" value="SUCCINYL-COA--D-CITRAMALATE COA-TRANSFERASE"/>
    <property type="match status" value="1"/>
</dbReference>
<dbReference type="InterPro" id="IPR003673">
    <property type="entry name" value="CoA-Trfase_fam_III"/>
</dbReference>
<dbReference type="OrthoDB" id="7208981at2"/>
<dbReference type="STRING" id="321339.SAMN05444340_11223"/>
<dbReference type="InterPro" id="IPR050509">
    <property type="entry name" value="CoA-transferase_III"/>
</dbReference>
<name>A0A1H3L9H8_9RHOB</name>
<dbReference type="GO" id="GO:0016740">
    <property type="term" value="F:transferase activity"/>
    <property type="evidence" value="ECO:0007669"/>
    <property type="project" value="UniProtKB-KW"/>
</dbReference>
<accession>A0A1H3L9H8</accession>
<dbReference type="Proteomes" id="UP000199286">
    <property type="component" value="Unassembled WGS sequence"/>
</dbReference>
<evidence type="ECO:0000313" key="2">
    <source>
        <dbReference type="Proteomes" id="UP000199286"/>
    </source>
</evidence>
<dbReference type="SUPFAM" id="SSF89796">
    <property type="entry name" value="CoA-transferase family III (CaiB/BaiF)"/>
    <property type="match status" value="1"/>
</dbReference>
<gene>
    <name evidence="1" type="ORF">SAMN05444340_11223</name>
</gene>
<evidence type="ECO:0000313" key="1">
    <source>
        <dbReference type="EMBL" id="SDY61092.1"/>
    </source>
</evidence>
<dbReference type="PANTHER" id="PTHR48228:SF5">
    <property type="entry name" value="ALPHA-METHYLACYL-COA RACEMASE"/>
    <property type="match status" value="1"/>
</dbReference>
<protein>
    <submittedName>
        <fullName evidence="1">Crotonobetainyl-CoA:carnitine CoA-transferase CaiB</fullName>
    </submittedName>
</protein>
<keyword evidence="1" id="KW-0808">Transferase</keyword>
<reference evidence="1 2" key="1">
    <citation type="submission" date="2016-10" db="EMBL/GenBank/DDBJ databases">
        <authorList>
            <person name="de Groot N.N."/>
        </authorList>
    </citation>
    <scope>NUCLEOTIDE SEQUENCE [LARGE SCALE GENOMIC DNA]</scope>
    <source>
        <strain evidence="1 2">DSM 26880</strain>
    </source>
</reference>
<dbReference type="Gene3D" id="3.30.1540.10">
    <property type="entry name" value="formyl-coa transferase, domain 3"/>
    <property type="match status" value="1"/>
</dbReference>
<proteinExistence type="predicted"/>
<dbReference type="Gene3D" id="3.40.50.10540">
    <property type="entry name" value="Crotonobetainyl-coa:carnitine coa-transferase, domain 1"/>
    <property type="match status" value="1"/>
</dbReference>